<evidence type="ECO:0000313" key="1">
    <source>
        <dbReference type="EMBL" id="KAH0915823.1"/>
    </source>
</evidence>
<proteinExistence type="predicted"/>
<organism evidence="1 2">
    <name type="scientific">Brassica napus</name>
    <name type="common">Rape</name>
    <dbReference type="NCBI Taxonomy" id="3708"/>
    <lineage>
        <taxon>Eukaryota</taxon>
        <taxon>Viridiplantae</taxon>
        <taxon>Streptophyta</taxon>
        <taxon>Embryophyta</taxon>
        <taxon>Tracheophyta</taxon>
        <taxon>Spermatophyta</taxon>
        <taxon>Magnoliopsida</taxon>
        <taxon>eudicotyledons</taxon>
        <taxon>Gunneridae</taxon>
        <taxon>Pentapetalae</taxon>
        <taxon>rosids</taxon>
        <taxon>malvids</taxon>
        <taxon>Brassicales</taxon>
        <taxon>Brassicaceae</taxon>
        <taxon>Brassiceae</taxon>
        <taxon>Brassica</taxon>
    </lineage>
</organism>
<protein>
    <recommendedName>
        <fullName evidence="3">Secreted protein</fullName>
    </recommendedName>
</protein>
<accession>A0ABQ8CFH4</accession>
<comment type="caution">
    <text evidence="1">The sequence shown here is derived from an EMBL/GenBank/DDBJ whole genome shotgun (WGS) entry which is preliminary data.</text>
</comment>
<keyword evidence="2" id="KW-1185">Reference proteome</keyword>
<dbReference type="EMBL" id="JAGKQM010000008">
    <property type="protein sequence ID" value="KAH0915823.1"/>
    <property type="molecule type" value="Genomic_DNA"/>
</dbReference>
<name>A0ABQ8CFH4_BRANA</name>
<gene>
    <name evidence="1" type="ORF">HID58_030269</name>
</gene>
<dbReference type="Proteomes" id="UP000824890">
    <property type="component" value="Unassembled WGS sequence"/>
</dbReference>
<sequence>MTKSNGGRNFIFNVFIPALTFCSTPCCSRRFFFLPIASSRRSSSDSSIVFSFSKLSFASQIR</sequence>
<evidence type="ECO:0000313" key="2">
    <source>
        <dbReference type="Proteomes" id="UP000824890"/>
    </source>
</evidence>
<reference evidence="1 2" key="1">
    <citation type="submission" date="2021-05" db="EMBL/GenBank/DDBJ databases">
        <title>Genome Assembly of Synthetic Allotetraploid Brassica napus Reveals Homoeologous Exchanges between Subgenomes.</title>
        <authorList>
            <person name="Davis J.T."/>
        </authorList>
    </citation>
    <scope>NUCLEOTIDE SEQUENCE [LARGE SCALE GENOMIC DNA]</scope>
    <source>
        <strain evidence="2">cv. Da-Ae</strain>
        <tissue evidence="1">Seedling</tissue>
    </source>
</reference>
<evidence type="ECO:0008006" key="3">
    <source>
        <dbReference type="Google" id="ProtNLM"/>
    </source>
</evidence>